<evidence type="ECO:0000313" key="3">
    <source>
        <dbReference type="Proteomes" id="UP000578686"/>
    </source>
</evidence>
<feature type="region of interest" description="Disordered" evidence="1">
    <location>
        <begin position="1"/>
        <end position="83"/>
    </location>
</feature>
<evidence type="ECO:0000313" key="2">
    <source>
        <dbReference type="EMBL" id="NJQ05837.1"/>
    </source>
</evidence>
<feature type="compositionally biased region" description="Basic and acidic residues" evidence="1">
    <location>
        <begin position="20"/>
        <end position="55"/>
    </location>
</feature>
<evidence type="ECO:0000256" key="1">
    <source>
        <dbReference type="SAM" id="MobiDB-lite"/>
    </source>
</evidence>
<gene>
    <name evidence="2" type="ORF">HCN56_09680</name>
</gene>
<sequence length="763" mass="83570">MTATDHPDGAPGGGTVLAARPEDPADDGDRRTAAPGRSGRDGHGPPAGDDRERPATEPVTEEFPEDALAGRPPTGAGGVFIHAPGGNINTGALHGDQRVVNDSAASTPGSLPEETYAEPVTAREIREALHGFTRPVWFDSALRALDDRVLFLVGRQGSGRRTAALNLLHDHRGPSFDLRVLDGDTDLASWRPVDKAHGYLVPGLAPGRMTPDQCLGRSTLATLRRRLTEADACMVVVLPDQPHLVRPFTRQLDVKPIRCQPPPTREVFTSVLAAEIPDEAERRHLVERAGPTLVEELLDADLTPADVTELVGVLVNAGEDGPDPDDVLDRLSFLAHDEVPELLAAVREQPDALAFLLSVCVFEGEDHRVIREEADRLLLVADGRLHHALHPWAEPPPVDRQPTEPEANPAFVLRRSLDDLLRLTGAHCGEPEIRQAPGYGYTVEPVRFVRTGQGAALLHHLWRQYSGIALLLTTWLSDVPDRSDLAVPVGNVMGRAVIWGSGRHALEHVRELARSDRDGHRRIAAHALAMAAESPLRRSEITHFLRHWSWGGGWRLRTTAALTCGTSFGAHRPDLAVRLLGTCYRGREGDERAVAAAVVWSLDTIFAGGAEEVVITHLTEWRTEGARARAKAADLLPCLLLRHSWFWNQLRTGGDFRDAVIDLVHLALVADRTFDATADQLLEWCRAASRDQHVHSAVVTLLTALSHRLDRGVLRLFRRIDRDETVDASVRRIAHRALQSWRTAEPATPRRPAAPGGEHDPRS</sequence>
<dbReference type="Proteomes" id="UP000578686">
    <property type="component" value="Unassembled WGS sequence"/>
</dbReference>
<organism evidence="2 3">
    <name type="scientific">Streptomyces lonarensis</name>
    <dbReference type="NCBI Taxonomy" id="700599"/>
    <lineage>
        <taxon>Bacteria</taxon>
        <taxon>Bacillati</taxon>
        <taxon>Actinomycetota</taxon>
        <taxon>Actinomycetes</taxon>
        <taxon>Kitasatosporales</taxon>
        <taxon>Streptomycetaceae</taxon>
        <taxon>Streptomyces</taxon>
    </lineage>
</organism>
<name>A0A7X6D0A8_9ACTN</name>
<dbReference type="AlphaFoldDB" id="A0A7X6D0A8"/>
<comment type="caution">
    <text evidence="2">The sequence shown here is derived from an EMBL/GenBank/DDBJ whole genome shotgun (WGS) entry which is preliminary data.</text>
</comment>
<protein>
    <submittedName>
        <fullName evidence="2">Uncharacterized protein</fullName>
    </submittedName>
</protein>
<proteinExistence type="predicted"/>
<feature type="region of interest" description="Disordered" evidence="1">
    <location>
        <begin position="741"/>
        <end position="763"/>
    </location>
</feature>
<reference evidence="2 3" key="1">
    <citation type="submission" date="2020-03" db="EMBL/GenBank/DDBJ databases">
        <title>Draft genome of Streptomyces sp. ventii, isolated from the Axial Seamount in the Pacific Ocean, and resequencing of the two type strains Streptomyces lonarensis strain NCL 716 and Streptomyces bohaiensis strain 11A07.</title>
        <authorList>
            <person name="Loughran R.M."/>
            <person name="Pfannmuller K.M."/>
            <person name="Wasson B.J."/>
            <person name="Deadmond M.C."/>
            <person name="Paddock B.E."/>
            <person name="Koyack M.J."/>
            <person name="Gallegos D.A."/>
            <person name="Mitchell E.A."/>
            <person name="Ushijima B."/>
            <person name="Saw J.H."/>
            <person name="Mcphail K.L."/>
            <person name="Videau P."/>
        </authorList>
    </citation>
    <scope>NUCLEOTIDE SEQUENCE [LARGE SCALE GENOMIC DNA]</scope>
    <source>
        <strain evidence="2 3">NCL716</strain>
    </source>
</reference>
<dbReference type="RefSeq" id="WP_167969116.1">
    <property type="nucleotide sequence ID" value="NZ_BHZG01000399.1"/>
</dbReference>
<accession>A0A7X6D0A8</accession>
<dbReference type="EMBL" id="JAAVJD010000053">
    <property type="protein sequence ID" value="NJQ05837.1"/>
    <property type="molecule type" value="Genomic_DNA"/>
</dbReference>
<keyword evidence="3" id="KW-1185">Reference proteome</keyword>
<feature type="compositionally biased region" description="Low complexity" evidence="1">
    <location>
        <begin position="743"/>
        <end position="756"/>
    </location>
</feature>